<dbReference type="RefSeq" id="WP_320713917.1">
    <property type="nucleotide sequence ID" value="NZ_JAXHOZ010000025.1"/>
</dbReference>
<evidence type="ECO:0000259" key="2">
    <source>
        <dbReference type="Pfam" id="PF03432"/>
    </source>
</evidence>
<dbReference type="Pfam" id="PF03432">
    <property type="entry name" value="Relaxase"/>
    <property type="match status" value="1"/>
</dbReference>
<proteinExistence type="predicted"/>
<dbReference type="AlphaFoldDB" id="A0AAW9HCN5"/>
<evidence type="ECO:0000313" key="3">
    <source>
        <dbReference type="EMBL" id="MDY4377400.1"/>
    </source>
</evidence>
<feature type="region of interest" description="Disordered" evidence="1">
    <location>
        <begin position="152"/>
        <end position="189"/>
    </location>
</feature>
<gene>
    <name evidence="3" type="ORF">SOV92_06025</name>
</gene>
<evidence type="ECO:0000313" key="4">
    <source>
        <dbReference type="Proteomes" id="UP001269968"/>
    </source>
</evidence>
<comment type="caution">
    <text evidence="3">The sequence shown here is derived from an EMBL/GenBank/DDBJ whole genome shotgun (WGS) entry which is preliminary data.</text>
</comment>
<evidence type="ECO:0000256" key="1">
    <source>
        <dbReference type="SAM" id="MobiDB-lite"/>
    </source>
</evidence>
<organism evidence="3 4">
    <name type="scientific">Pectobacterium brasiliense</name>
    <dbReference type="NCBI Taxonomy" id="180957"/>
    <lineage>
        <taxon>Bacteria</taxon>
        <taxon>Pseudomonadati</taxon>
        <taxon>Pseudomonadota</taxon>
        <taxon>Gammaproteobacteria</taxon>
        <taxon>Enterobacterales</taxon>
        <taxon>Pectobacteriaceae</taxon>
        <taxon>Pectobacterium</taxon>
    </lineage>
</organism>
<dbReference type="InterPro" id="IPR005094">
    <property type="entry name" value="Endonuclease_MobA/VirD2"/>
</dbReference>
<protein>
    <submittedName>
        <fullName evidence="3">Relaxase/mobilization nuclease domain-containing protein</fullName>
    </submittedName>
</protein>
<name>A0AAW9HCN5_9GAMM</name>
<sequence length="431" mass="47934">MKGMQKIRRGKSFAGVVLYALKPGSHHRCTPYVIGGNMMGDAERDLIAEFNTTKTLRPDVVKTVWHNSLRLPKNEALTNAQWVAIADDYMKRMGFAETHLRCYIIHDDADGQHIHIIASRIDIHAGKLYLGRNENLISTRIIQQLERDYSLTRTKGPESGAPPSPASPYSKPKRKKSRNEKMLEKRTGETCPKTIIQESLEALLSQRLSTTEFVTQLVAHNIKALPNIASTGKMNGFSFEHNGIAFKASQLGKGYSWSALQHRLDYQPKRDNPFLFGLKMPSVSEASVSEALDMTIAIDTPEITTEDVTSLIEAFILNNEAGQGEYAINYPKALLPDADTKEAGAGCKEAHATEAVKEAPNRSYAISTFRWLETIPYLNIIIGMLKKLKIPTLKRPGKHNTITGVKVIEITTTPKNTAEIPSIHSNRSPSM</sequence>
<dbReference type="Proteomes" id="UP001269968">
    <property type="component" value="Unassembled WGS sequence"/>
</dbReference>
<feature type="domain" description="MobA/VirD2-like nuclease" evidence="2">
    <location>
        <begin position="19"/>
        <end position="151"/>
    </location>
</feature>
<accession>A0AAW9HCN5</accession>
<feature type="compositionally biased region" description="Basic and acidic residues" evidence="1">
    <location>
        <begin position="179"/>
        <end position="188"/>
    </location>
</feature>
<reference evidence="3" key="1">
    <citation type="submission" date="2023-11" db="EMBL/GenBank/DDBJ databases">
        <title>Comparative genomics revealed phylogeny of phytopathogenic Pectobacterium aroidearum based on whole-genome sequencing and function of putative horizontal acquire islands in P. aroidearum PccS1.</title>
        <authorList>
            <person name="Fan J."/>
            <person name="Yang L."/>
        </authorList>
    </citation>
    <scope>NUCLEOTIDE SEQUENCE</scope>
    <source>
        <strain evidence="3">NJAU140</strain>
    </source>
</reference>
<dbReference type="EMBL" id="JAXHOZ010000025">
    <property type="protein sequence ID" value="MDY4377400.1"/>
    <property type="molecule type" value="Genomic_DNA"/>
</dbReference>